<evidence type="ECO:0000256" key="2">
    <source>
        <dbReference type="ARBA" id="ARBA00022692"/>
    </source>
</evidence>
<feature type="transmembrane region" description="Helical" evidence="7">
    <location>
        <begin position="141"/>
        <end position="160"/>
    </location>
</feature>
<feature type="transmembrane region" description="Helical" evidence="7">
    <location>
        <begin position="107"/>
        <end position="129"/>
    </location>
</feature>
<dbReference type="STRING" id="1073090.A0A1L9S4L3"/>
<keyword evidence="3 7" id="KW-1133">Transmembrane helix</keyword>
<evidence type="ECO:0000259" key="8">
    <source>
        <dbReference type="Pfam" id="PF20684"/>
    </source>
</evidence>
<organism evidence="9 10">
    <name type="scientific">Penicilliopsis zonata CBS 506.65</name>
    <dbReference type="NCBI Taxonomy" id="1073090"/>
    <lineage>
        <taxon>Eukaryota</taxon>
        <taxon>Fungi</taxon>
        <taxon>Dikarya</taxon>
        <taxon>Ascomycota</taxon>
        <taxon>Pezizomycotina</taxon>
        <taxon>Eurotiomycetes</taxon>
        <taxon>Eurotiomycetidae</taxon>
        <taxon>Eurotiales</taxon>
        <taxon>Aspergillaceae</taxon>
        <taxon>Penicilliopsis</taxon>
    </lineage>
</organism>
<protein>
    <recommendedName>
        <fullName evidence="8">Rhodopsin domain-containing protein</fullName>
    </recommendedName>
</protein>
<dbReference type="EMBL" id="KV878369">
    <property type="protein sequence ID" value="OJJ42109.1"/>
    <property type="molecule type" value="Genomic_DNA"/>
</dbReference>
<reference evidence="10" key="1">
    <citation type="journal article" date="2017" name="Genome Biol.">
        <title>Comparative genomics reveals high biological diversity and specific adaptations in the industrially and medically important fungal genus Aspergillus.</title>
        <authorList>
            <person name="de Vries R.P."/>
            <person name="Riley R."/>
            <person name="Wiebenga A."/>
            <person name="Aguilar-Osorio G."/>
            <person name="Amillis S."/>
            <person name="Uchima C.A."/>
            <person name="Anderluh G."/>
            <person name="Asadollahi M."/>
            <person name="Askin M."/>
            <person name="Barry K."/>
            <person name="Battaglia E."/>
            <person name="Bayram O."/>
            <person name="Benocci T."/>
            <person name="Braus-Stromeyer S.A."/>
            <person name="Caldana C."/>
            <person name="Canovas D."/>
            <person name="Cerqueira G.C."/>
            <person name="Chen F."/>
            <person name="Chen W."/>
            <person name="Choi C."/>
            <person name="Clum A."/>
            <person name="Dos Santos R.A."/>
            <person name="Damasio A.R."/>
            <person name="Diallinas G."/>
            <person name="Emri T."/>
            <person name="Fekete E."/>
            <person name="Flipphi M."/>
            <person name="Freyberg S."/>
            <person name="Gallo A."/>
            <person name="Gournas C."/>
            <person name="Habgood R."/>
            <person name="Hainaut M."/>
            <person name="Harispe M.L."/>
            <person name="Henrissat B."/>
            <person name="Hilden K.S."/>
            <person name="Hope R."/>
            <person name="Hossain A."/>
            <person name="Karabika E."/>
            <person name="Karaffa L."/>
            <person name="Karanyi Z."/>
            <person name="Krasevec N."/>
            <person name="Kuo A."/>
            <person name="Kusch H."/>
            <person name="LaButti K."/>
            <person name="Lagendijk E.L."/>
            <person name="Lapidus A."/>
            <person name="Levasseur A."/>
            <person name="Lindquist E."/>
            <person name="Lipzen A."/>
            <person name="Logrieco A.F."/>
            <person name="MacCabe A."/>
            <person name="Maekelae M.R."/>
            <person name="Malavazi I."/>
            <person name="Melin P."/>
            <person name="Meyer V."/>
            <person name="Mielnichuk N."/>
            <person name="Miskei M."/>
            <person name="Molnar A.P."/>
            <person name="Mule G."/>
            <person name="Ngan C.Y."/>
            <person name="Orejas M."/>
            <person name="Orosz E."/>
            <person name="Ouedraogo J.P."/>
            <person name="Overkamp K.M."/>
            <person name="Park H.-S."/>
            <person name="Perrone G."/>
            <person name="Piumi F."/>
            <person name="Punt P.J."/>
            <person name="Ram A.F."/>
            <person name="Ramon A."/>
            <person name="Rauscher S."/>
            <person name="Record E."/>
            <person name="Riano-Pachon D.M."/>
            <person name="Robert V."/>
            <person name="Roehrig J."/>
            <person name="Ruller R."/>
            <person name="Salamov A."/>
            <person name="Salih N.S."/>
            <person name="Samson R.A."/>
            <person name="Sandor E."/>
            <person name="Sanguinetti M."/>
            <person name="Schuetze T."/>
            <person name="Sepcic K."/>
            <person name="Shelest E."/>
            <person name="Sherlock G."/>
            <person name="Sophianopoulou V."/>
            <person name="Squina F.M."/>
            <person name="Sun H."/>
            <person name="Susca A."/>
            <person name="Todd R.B."/>
            <person name="Tsang A."/>
            <person name="Unkles S.E."/>
            <person name="van de Wiele N."/>
            <person name="van Rossen-Uffink D."/>
            <person name="Oliveira J.V."/>
            <person name="Vesth T.C."/>
            <person name="Visser J."/>
            <person name="Yu J.-H."/>
            <person name="Zhou M."/>
            <person name="Andersen M.R."/>
            <person name="Archer D.B."/>
            <person name="Baker S.E."/>
            <person name="Benoit I."/>
            <person name="Brakhage A.A."/>
            <person name="Braus G.H."/>
            <person name="Fischer R."/>
            <person name="Frisvad J.C."/>
            <person name="Goldman G.H."/>
            <person name="Houbraken J."/>
            <person name="Oakley B."/>
            <person name="Pocsi I."/>
            <person name="Scazzocchio C."/>
            <person name="Seiboth B."/>
            <person name="vanKuyk P.A."/>
            <person name="Wortman J."/>
            <person name="Dyer P.S."/>
            <person name="Grigoriev I.V."/>
        </authorList>
    </citation>
    <scope>NUCLEOTIDE SEQUENCE [LARGE SCALE GENOMIC DNA]</scope>
    <source>
        <strain evidence="10">CBS 506.65</strain>
    </source>
</reference>
<dbReference type="Proteomes" id="UP000184188">
    <property type="component" value="Unassembled WGS sequence"/>
</dbReference>
<feature type="compositionally biased region" description="Basic and acidic residues" evidence="6">
    <location>
        <begin position="319"/>
        <end position="331"/>
    </location>
</feature>
<dbReference type="VEuPathDB" id="FungiDB:ASPZODRAFT_137495"/>
<dbReference type="GeneID" id="34610809"/>
<evidence type="ECO:0000256" key="1">
    <source>
        <dbReference type="ARBA" id="ARBA00004141"/>
    </source>
</evidence>
<keyword evidence="10" id="KW-1185">Reference proteome</keyword>
<feature type="region of interest" description="Disordered" evidence="6">
    <location>
        <begin position="287"/>
        <end position="371"/>
    </location>
</feature>
<evidence type="ECO:0000256" key="4">
    <source>
        <dbReference type="ARBA" id="ARBA00023136"/>
    </source>
</evidence>
<comment type="subcellular location">
    <subcellularLocation>
        <location evidence="1">Membrane</location>
        <topology evidence="1">Multi-pass membrane protein</topology>
    </subcellularLocation>
</comment>
<dbReference type="AlphaFoldDB" id="A0A1L9S4L3"/>
<dbReference type="PANTHER" id="PTHR33048:SF47">
    <property type="entry name" value="INTEGRAL MEMBRANE PROTEIN-RELATED"/>
    <property type="match status" value="1"/>
</dbReference>
<keyword evidence="2 7" id="KW-0812">Transmembrane</keyword>
<name>A0A1L9S4L3_9EURO</name>
<dbReference type="InterPro" id="IPR052337">
    <property type="entry name" value="SAT4-like"/>
</dbReference>
<feature type="transmembrane region" description="Helical" evidence="7">
    <location>
        <begin position="32"/>
        <end position="52"/>
    </location>
</feature>
<dbReference type="RefSeq" id="XP_022576619.1">
    <property type="nucleotide sequence ID" value="XM_022724344.1"/>
</dbReference>
<feature type="compositionally biased region" description="Polar residues" evidence="6">
    <location>
        <begin position="361"/>
        <end position="371"/>
    </location>
</feature>
<comment type="similarity">
    <text evidence="5">Belongs to the SAT4 family.</text>
</comment>
<feature type="transmembrane region" description="Helical" evidence="7">
    <location>
        <begin position="180"/>
        <end position="203"/>
    </location>
</feature>
<dbReference type="GO" id="GO:0016020">
    <property type="term" value="C:membrane"/>
    <property type="evidence" value="ECO:0007669"/>
    <property type="project" value="UniProtKB-SubCell"/>
</dbReference>
<sequence>MASTSTVGAMAPPAGVTADFSLTRTTLQEKFILVYSITFGLACFLLLLRLYTRVFVVRSVGLDDYFVVGSVVFSAGFFGLCVESMKYGFGRHLWNVSVASLEIYLKYLIPIVITYTWTPFCTKLSILLLYHRLNPTPKFRYCIYALIFIITGYTLATTFATAAGCNPTHSDQTPCINSLALWLAILNIATDFLMLFLPIPMLWTLHLPVMQKATLALIFAIGSTSVVTSIIRITYIMEILHKADFTWSEATVCVWSAIELNFGVMCNCLAVLKPFVRTHLPMLFPSTPTDEEDRYPRSHSGARRKADRAGSHPLSSLDKINRSTEHDHGESSDPPVYQTHHGIVVTNSYRVEANRGDTESTKNFLGSTAQE</sequence>
<keyword evidence="4 7" id="KW-0472">Membrane</keyword>
<evidence type="ECO:0000256" key="5">
    <source>
        <dbReference type="ARBA" id="ARBA00038359"/>
    </source>
</evidence>
<evidence type="ECO:0000256" key="7">
    <source>
        <dbReference type="SAM" id="Phobius"/>
    </source>
</evidence>
<accession>A0A1L9S4L3</accession>
<feature type="transmembrane region" description="Helical" evidence="7">
    <location>
        <begin position="64"/>
        <end position="87"/>
    </location>
</feature>
<feature type="domain" description="Rhodopsin" evidence="8">
    <location>
        <begin position="48"/>
        <end position="277"/>
    </location>
</feature>
<dbReference type="PANTHER" id="PTHR33048">
    <property type="entry name" value="PTH11-LIKE INTEGRAL MEMBRANE PROTEIN (AFU_ORTHOLOGUE AFUA_5G11245)"/>
    <property type="match status" value="1"/>
</dbReference>
<dbReference type="InterPro" id="IPR049326">
    <property type="entry name" value="Rhodopsin_dom_fungi"/>
</dbReference>
<gene>
    <name evidence="9" type="ORF">ASPZODRAFT_137495</name>
</gene>
<evidence type="ECO:0000256" key="3">
    <source>
        <dbReference type="ARBA" id="ARBA00022989"/>
    </source>
</evidence>
<dbReference type="Pfam" id="PF20684">
    <property type="entry name" value="Fung_rhodopsin"/>
    <property type="match status" value="1"/>
</dbReference>
<evidence type="ECO:0000313" key="10">
    <source>
        <dbReference type="Proteomes" id="UP000184188"/>
    </source>
</evidence>
<proteinExistence type="inferred from homology"/>
<feature type="transmembrane region" description="Helical" evidence="7">
    <location>
        <begin position="215"/>
        <end position="235"/>
    </location>
</feature>
<evidence type="ECO:0000313" key="9">
    <source>
        <dbReference type="EMBL" id="OJJ42109.1"/>
    </source>
</evidence>
<dbReference type="OrthoDB" id="5401779at2759"/>
<evidence type="ECO:0000256" key="6">
    <source>
        <dbReference type="SAM" id="MobiDB-lite"/>
    </source>
</evidence>